<dbReference type="AlphaFoldDB" id="A0A3M0K664"/>
<dbReference type="Proteomes" id="UP000269221">
    <property type="component" value="Unassembled WGS sequence"/>
</dbReference>
<organism evidence="1 2">
    <name type="scientific">Hirundo rustica rustica</name>
    <dbReference type="NCBI Taxonomy" id="333673"/>
    <lineage>
        <taxon>Eukaryota</taxon>
        <taxon>Metazoa</taxon>
        <taxon>Chordata</taxon>
        <taxon>Craniata</taxon>
        <taxon>Vertebrata</taxon>
        <taxon>Euteleostomi</taxon>
        <taxon>Archelosauria</taxon>
        <taxon>Archosauria</taxon>
        <taxon>Dinosauria</taxon>
        <taxon>Saurischia</taxon>
        <taxon>Theropoda</taxon>
        <taxon>Coelurosauria</taxon>
        <taxon>Aves</taxon>
        <taxon>Neognathae</taxon>
        <taxon>Neoaves</taxon>
        <taxon>Telluraves</taxon>
        <taxon>Australaves</taxon>
        <taxon>Passeriformes</taxon>
        <taxon>Sylvioidea</taxon>
        <taxon>Hirundinidae</taxon>
        <taxon>Hirundo</taxon>
    </lineage>
</organism>
<sequence length="87" mass="10082">MAKIIMASFAFAALQFKQDIEFGMNKRPKEDLGLESKSCEEHLRELGLFSLETRMFSLSHYYCGHFSNFNDFLGATDFSPIKRKQAY</sequence>
<protein>
    <submittedName>
        <fullName evidence="1">Uncharacterized protein</fullName>
    </submittedName>
</protein>
<proteinExistence type="predicted"/>
<evidence type="ECO:0000313" key="2">
    <source>
        <dbReference type="Proteomes" id="UP000269221"/>
    </source>
</evidence>
<evidence type="ECO:0000313" key="1">
    <source>
        <dbReference type="EMBL" id="RMC06794.1"/>
    </source>
</evidence>
<gene>
    <name evidence="1" type="ORF">DUI87_16240</name>
</gene>
<name>A0A3M0K664_HIRRU</name>
<comment type="caution">
    <text evidence="1">The sequence shown here is derived from an EMBL/GenBank/DDBJ whole genome shotgun (WGS) entry which is preliminary data.</text>
</comment>
<accession>A0A3M0K664</accession>
<reference evidence="1 2" key="1">
    <citation type="submission" date="2018-07" db="EMBL/GenBank/DDBJ databases">
        <title>A high quality draft genome assembly of the barn swallow (H. rustica rustica).</title>
        <authorList>
            <person name="Formenti G."/>
            <person name="Chiara M."/>
            <person name="Poveda L."/>
            <person name="Francoijs K.-J."/>
            <person name="Bonisoli-Alquati A."/>
            <person name="Canova L."/>
            <person name="Gianfranceschi L."/>
            <person name="Horner D.S."/>
            <person name="Saino N."/>
        </authorList>
    </citation>
    <scope>NUCLEOTIDE SEQUENCE [LARGE SCALE GENOMIC DNA]</scope>
    <source>
        <strain evidence="1">Chelidonia</strain>
        <tissue evidence="1">Blood</tissue>
    </source>
</reference>
<keyword evidence="2" id="KW-1185">Reference proteome</keyword>
<dbReference type="EMBL" id="QRBI01000120">
    <property type="protein sequence ID" value="RMC06794.1"/>
    <property type="molecule type" value="Genomic_DNA"/>
</dbReference>